<evidence type="ECO:0000313" key="5">
    <source>
        <dbReference type="Proteomes" id="UP000660024"/>
    </source>
</evidence>
<keyword evidence="2" id="KW-0378">Hydrolase</keyword>
<dbReference type="PROSITE" id="PS00149">
    <property type="entry name" value="SULFATASE_2"/>
    <property type="match status" value="1"/>
</dbReference>
<dbReference type="Pfam" id="PF00884">
    <property type="entry name" value="Sulfatase"/>
    <property type="match status" value="1"/>
</dbReference>
<dbReference type="InterPro" id="IPR017850">
    <property type="entry name" value="Alkaline_phosphatase_core_sf"/>
</dbReference>
<sequence length="516" mass="56624">MNFKINPLIACILPFFTLFSCTQNKKTEEVKKPNIIIVYIDDLGYGDVGFQGAKGVSTPNIDALAKNGLVFTDGHCSASTCTPSRYSLLTGSYAFRNNAAILPGDAPLLIDTNKTTMPAMLQKAGYKTAVIGKWHLGLGNGYIDWNKTISPGPNELGFDYSFLVPATLDRVPCVFVENHHVVNLDPKDPIKVDYNKDLGAYPNGLEEPQLLKFGADKQHSNTIINGISRIGFMSGGKSALWKDEDMAKVLMGKVNNFLSENKENPFFLYFSFTDIHVPRAPNEMFKDKSTMGSRGDDIAQMDWSVGELMKALKSKGLDKNTLIIFTSDNGPVLNDGYDDKAEELVGDHKPGGPLKGGKYSIYEAGTRVPTVVYWPEKVKPGTSEALVNQVDLFASLAKLTGQKLAPKDAPDSFDVLDALLGKSKTGRDVMLEEGFTLALRDNNWKFIAPQSKPTPNWLKNKNIASGLQETPQLFDLKSDISETKNLAATNKQKADEMAAILNKIKTQKGSRLGYSE</sequence>
<reference evidence="4 5" key="1">
    <citation type="submission" date="2020-12" db="EMBL/GenBank/DDBJ databases">
        <title>Bacterial novel species Pedobacter sp. SD-b isolated from soil.</title>
        <authorList>
            <person name="Jung H.-Y."/>
        </authorList>
    </citation>
    <scope>NUCLEOTIDE SEQUENCE [LARGE SCALE GENOMIC DNA]</scope>
    <source>
        <strain evidence="4 5">SD-b</strain>
    </source>
</reference>
<dbReference type="InterPro" id="IPR024607">
    <property type="entry name" value="Sulfatase_CS"/>
</dbReference>
<dbReference type="CDD" id="cd16143">
    <property type="entry name" value="ARS_like"/>
    <property type="match status" value="1"/>
</dbReference>
<dbReference type="RefSeq" id="WP_200587435.1">
    <property type="nucleotide sequence ID" value="NZ_JAEHFY010000021.1"/>
</dbReference>
<dbReference type="EMBL" id="JAEHFY010000021">
    <property type="protein sequence ID" value="MBK0384068.1"/>
    <property type="molecule type" value="Genomic_DNA"/>
</dbReference>
<dbReference type="PROSITE" id="PS51257">
    <property type="entry name" value="PROKAR_LIPOPROTEIN"/>
    <property type="match status" value="1"/>
</dbReference>
<name>A0ABS1BMM9_9SPHI</name>
<dbReference type="SUPFAM" id="SSF53649">
    <property type="entry name" value="Alkaline phosphatase-like"/>
    <property type="match status" value="1"/>
</dbReference>
<evidence type="ECO:0000256" key="1">
    <source>
        <dbReference type="ARBA" id="ARBA00008779"/>
    </source>
</evidence>
<evidence type="ECO:0000256" key="2">
    <source>
        <dbReference type="ARBA" id="ARBA00022801"/>
    </source>
</evidence>
<accession>A0ABS1BMM9</accession>
<dbReference type="Proteomes" id="UP000660024">
    <property type="component" value="Unassembled WGS sequence"/>
</dbReference>
<comment type="caution">
    <text evidence="4">The sequence shown here is derived from an EMBL/GenBank/DDBJ whole genome shotgun (WGS) entry which is preliminary data.</text>
</comment>
<gene>
    <name evidence="4" type="ORF">I5M32_13950</name>
</gene>
<dbReference type="PANTHER" id="PTHR43751">
    <property type="entry name" value="SULFATASE"/>
    <property type="match status" value="1"/>
</dbReference>
<evidence type="ECO:0000259" key="3">
    <source>
        <dbReference type="Pfam" id="PF00884"/>
    </source>
</evidence>
<protein>
    <submittedName>
        <fullName evidence="4">Arylsulfatase</fullName>
    </submittedName>
</protein>
<organism evidence="4 5">
    <name type="scientific">Pedobacter segetis</name>
    <dbReference type="NCBI Taxonomy" id="2793069"/>
    <lineage>
        <taxon>Bacteria</taxon>
        <taxon>Pseudomonadati</taxon>
        <taxon>Bacteroidota</taxon>
        <taxon>Sphingobacteriia</taxon>
        <taxon>Sphingobacteriales</taxon>
        <taxon>Sphingobacteriaceae</taxon>
        <taxon>Pedobacter</taxon>
    </lineage>
</organism>
<dbReference type="Gene3D" id="3.30.1120.10">
    <property type="match status" value="1"/>
</dbReference>
<feature type="domain" description="Sulfatase N-terminal" evidence="3">
    <location>
        <begin position="33"/>
        <end position="401"/>
    </location>
</feature>
<dbReference type="InterPro" id="IPR000917">
    <property type="entry name" value="Sulfatase_N"/>
</dbReference>
<keyword evidence="5" id="KW-1185">Reference proteome</keyword>
<dbReference type="InterPro" id="IPR052701">
    <property type="entry name" value="GAG_Ulvan_Degrading_Sulfatases"/>
</dbReference>
<evidence type="ECO:0000313" key="4">
    <source>
        <dbReference type="EMBL" id="MBK0384068.1"/>
    </source>
</evidence>
<proteinExistence type="inferred from homology"/>
<dbReference type="PANTHER" id="PTHR43751:SF6">
    <property type="entry name" value="N-ACETYLGALACTOSAMINE-6-O-SULFATASE"/>
    <property type="match status" value="1"/>
</dbReference>
<dbReference type="Gene3D" id="3.40.720.10">
    <property type="entry name" value="Alkaline Phosphatase, subunit A"/>
    <property type="match status" value="1"/>
</dbReference>
<dbReference type="PROSITE" id="PS00523">
    <property type="entry name" value="SULFATASE_1"/>
    <property type="match status" value="1"/>
</dbReference>
<comment type="similarity">
    <text evidence="1">Belongs to the sulfatase family.</text>
</comment>